<organism evidence="1 2">
    <name type="scientific">Rhodococcus triatomae</name>
    <dbReference type="NCBI Taxonomy" id="300028"/>
    <lineage>
        <taxon>Bacteria</taxon>
        <taxon>Bacillati</taxon>
        <taxon>Actinomycetota</taxon>
        <taxon>Actinomycetes</taxon>
        <taxon>Mycobacteriales</taxon>
        <taxon>Nocardiaceae</taxon>
        <taxon>Rhodococcus</taxon>
    </lineage>
</organism>
<dbReference type="InterPro" id="IPR007921">
    <property type="entry name" value="CHAP_dom"/>
</dbReference>
<evidence type="ECO:0000313" key="1">
    <source>
        <dbReference type="EMBL" id="SDI38393.1"/>
    </source>
</evidence>
<proteinExistence type="predicted"/>
<dbReference type="OrthoDB" id="9812962at2"/>
<accession>A0A1G8K4R0</accession>
<dbReference type="EMBL" id="FNDN01000007">
    <property type="protein sequence ID" value="SDI38393.1"/>
    <property type="molecule type" value="Genomic_DNA"/>
</dbReference>
<dbReference type="Pfam" id="PF05257">
    <property type="entry name" value="CHAP"/>
    <property type="match status" value="1"/>
</dbReference>
<keyword evidence="2" id="KW-1185">Reference proteome</keyword>
<sequence length="198" mass="21882">MTTSTRGTRRRRYLWAGAAVVIALAIAVAGVLWWAPSRYLPWDSAPFPEIDRSSLDAGQARVVDILETEHRAGRPGTHYSEGIEEEWCADFVSWVMREAGMPLSNPHSGHWRIPGVYTLQEYYESVDRFEQAGGGYVPRIGDVVLYDNTSWVGQHTNVVVAVDGDTATTVGGNEFGRVRVHTLEWSGDSAVVGFGRLS</sequence>
<name>A0A1G8K4R0_9NOCA</name>
<evidence type="ECO:0000313" key="2">
    <source>
        <dbReference type="Proteomes" id="UP000183263"/>
    </source>
</evidence>
<dbReference type="AlphaFoldDB" id="A0A1G8K4R0"/>
<protein>
    <submittedName>
        <fullName evidence="1">CHAP domain-containing protein</fullName>
    </submittedName>
</protein>
<reference evidence="1 2" key="1">
    <citation type="submission" date="2016-10" db="EMBL/GenBank/DDBJ databases">
        <authorList>
            <person name="de Groot N.N."/>
        </authorList>
    </citation>
    <scope>NUCLEOTIDE SEQUENCE [LARGE SCALE GENOMIC DNA]</scope>
    <source>
        <strain evidence="1 2">DSM 44892</strain>
    </source>
</reference>
<gene>
    <name evidence="1" type="ORF">SAMN05444695_10723</name>
</gene>
<dbReference type="RefSeq" id="WP_072740067.1">
    <property type="nucleotide sequence ID" value="NZ_CP048813.1"/>
</dbReference>
<dbReference type="Proteomes" id="UP000183263">
    <property type="component" value="Unassembled WGS sequence"/>
</dbReference>